<dbReference type="PANTHER" id="PTHR23542:SF1">
    <property type="entry name" value="MAJOR FACILITATOR SUPERFAMILY (MFS) PROFILE DOMAIN-CONTAINING PROTEIN"/>
    <property type="match status" value="1"/>
</dbReference>
<dbReference type="RefSeq" id="WP_344225761.1">
    <property type="nucleotide sequence ID" value="NZ_BAAARI010000001.1"/>
</dbReference>
<feature type="transmembrane region" description="Helical" evidence="5">
    <location>
        <begin position="39"/>
        <end position="64"/>
    </location>
</feature>
<feature type="transmembrane region" description="Helical" evidence="5">
    <location>
        <begin position="370"/>
        <end position="395"/>
    </location>
</feature>
<evidence type="ECO:0000256" key="2">
    <source>
        <dbReference type="ARBA" id="ARBA00022692"/>
    </source>
</evidence>
<sequence>MPSPTSVGIRSYRALPRIAGWDYLVATSLGRLPLSMVPLAVLTLVTSATGSIAVGGFAAAAAAIGEAVGAPASGAIADRIGQRPILLAGVVVHVALLVLLTWGAGHVPDGGAVALAAGIGLSLPQVGAFSRTRWLSLAPDDLPTAFAFEGVIDEISYIFGPAIVGLTAAFVSPQAATLLAGALVVAFATQFAVHRTHRSVPRRRQAPPRATAPAGRRTLLVTALVGMLAMGMFFGASQTGLTAFAERIGIPDAGALLYAVMAVGSAVTTLSMVLVPERVGTWTRWSVAACGMAVGASLMLVADDVVWIVGAGLIAGAFQGPLLLTIFRVVGDAADEGRAGILLTLTTSGIVLGIAAGSALSGLLAQNLGAAAGFVPVLTATLVLLVMGVVGAAAARGRARTASR</sequence>
<feature type="transmembrane region" description="Helical" evidence="5">
    <location>
        <begin position="176"/>
        <end position="193"/>
    </location>
</feature>
<feature type="domain" description="Major facilitator superfamily (MFS) profile" evidence="6">
    <location>
        <begin position="219"/>
        <end position="404"/>
    </location>
</feature>
<feature type="transmembrane region" description="Helical" evidence="5">
    <location>
        <begin position="85"/>
        <end position="105"/>
    </location>
</feature>
<evidence type="ECO:0000259" key="6">
    <source>
        <dbReference type="PROSITE" id="PS50850"/>
    </source>
</evidence>
<keyword evidence="2 5" id="KW-0812">Transmembrane</keyword>
<accession>A0ABN3P4U3</accession>
<evidence type="ECO:0000256" key="3">
    <source>
        <dbReference type="ARBA" id="ARBA00022989"/>
    </source>
</evidence>
<keyword evidence="3 5" id="KW-1133">Transmembrane helix</keyword>
<keyword evidence="4 5" id="KW-0472">Membrane</keyword>
<evidence type="ECO:0000256" key="4">
    <source>
        <dbReference type="ARBA" id="ARBA00023136"/>
    </source>
</evidence>
<dbReference type="Proteomes" id="UP001500274">
    <property type="component" value="Unassembled WGS sequence"/>
</dbReference>
<dbReference type="Pfam" id="PF07690">
    <property type="entry name" value="MFS_1"/>
    <property type="match status" value="1"/>
</dbReference>
<evidence type="ECO:0000313" key="8">
    <source>
        <dbReference type="Proteomes" id="UP001500274"/>
    </source>
</evidence>
<comment type="caution">
    <text evidence="7">The sequence shown here is derived from an EMBL/GenBank/DDBJ whole genome shotgun (WGS) entry which is preliminary data.</text>
</comment>
<name>A0ABN3P4U3_9MICO</name>
<dbReference type="SUPFAM" id="SSF103473">
    <property type="entry name" value="MFS general substrate transporter"/>
    <property type="match status" value="1"/>
</dbReference>
<evidence type="ECO:0000313" key="7">
    <source>
        <dbReference type="EMBL" id="GAA2565931.1"/>
    </source>
</evidence>
<dbReference type="PROSITE" id="PS50850">
    <property type="entry name" value="MFS"/>
    <property type="match status" value="1"/>
</dbReference>
<gene>
    <name evidence="7" type="ORF">GCM10009862_00550</name>
</gene>
<dbReference type="InterPro" id="IPR036259">
    <property type="entry name" value="MFS_trans_sf"/>
</dbReference>
<dbReference type="Gene3D" id="1.20.1250.20">
    <property type="entry name" value="MFS general substrate transporter like domains"/>
    <property type="match status" value="1"/>
</dbReference>
<evidence type="ECO:0000256" key="1">
    <source>
        <dbReference type="ARBA" id="ARBA00004651"/>
    </source>
</evidence>
<feature type="transmembrane region" description="Helical" evidence="5">
    <location>
        <begin position="214"/>
        <end position="235"/>
    </location>
</feature>
<organism evidence="7 8">
    <name type="scientific">Microbacterium binotii</name>
    <dbReference type="NCBI Taxonomy" id="462710"/>
    <lineage>
        <taxon>Bacteria</taxon>
        <taxon>Bacillati</taxon>
        <taxon>Actinomycetota</taxon>
        <taxon>Actinomycetes</taxon>
        <taxon>Micrococcales</taxon>
        <taxon>Microbacteriaceae</taxon>
        <taxon>Microbacterium</taxon>
    </lineage>
</organism>
<comment type="subcellular location">
    <subcellularLocation>
        <location evidence="1">Cell membrane</location>
        <topology evidence="1">Multi-pass membrane protein</topology>
    </subcellularLocation>
</comment>
<dbReference type="PANTHER" id="PTHR23542">
    <property type="match status" value="1"/>
</dbReference>
<feature type="transmembrane region" description="Helical" evidence="5">
    <location>
        <begin position="282"/>
        <end position="301"/>
    </location>
</feature>
<protein>
    <submittedName>
        <fullName evidence="7">MFS transporter</fullName>
    </submittedName>
</protein>
<reference evidence="7 8" key="1">
    <citation type="journal article" date="2019" name="Int. J. Syst. Evol. Microbiol.">
        <title>The Global Catalogue of Microorganisms (GCM) 10K type strain sequencing project: providing services to taxonomists for standard genome sequencing and annotation.</title>
        <authorList>
            <consortium name="The Broad Institute Genomics Platform"/>
            <consortium name="The Broad Institute Genome Sequencing Center for Infectious Disease"/>
            <person name="Wu L."/>
            <person name="Ma J."/>
        </authorList>
    </citation>
    <scope>NUCLEOTIDE SEQUENCE [LARGE SCALE GENOMIC DNA]</scope>
    <source>
        <strain evidence="7 8">JCM 16365</strain>
    </source>
</reference>
<keyword evidence="8" id="KW-1185">Reference proteome</keyword>
<proteinExistence type="predicted"/>
<evidence type="ECO:0000256" key="5">
    <source>
        <dbReference type="SAM" id="Phobius"/>
    </source>
</evidence>
<feature type="transmembrane region" description="Helical" evidence="5">
    <location>
        <begin position="339"/>
        <end position="364"/>
    </location>
</feature>
<feature type="transmembrane region" description="Helical" evidence="5">
    <location>
        <begin position="307"/>
        <end position="327"/>
    </location>
</feature>
<dbReference type="EMBL" id="BAAARI010000001">
    <property type="protein sequence ID" value="GAA2565931.1"/>
    <property type="molecule type" value="Genomic_DNA"/>
</dbReference>
<dbReference type="InterPro" id="IPR020846">
    <property type="entry name" value="MFS_dom"/>
</dbReference>
<feature type="transmembrane region" description="Helical" evidence="5">
    <location>
        <begin position="255"/>
        <end position="275"/>
    </location>
</feature>
<dbReference type="InterPro" id="IPR011701">
    <property type="entry name" value="MFS"/>
</dbReference>